<gene>
    <name evidence="2" type="ORF">Sangu_2750500</name>
</gene>
<evidence type="ECO:0000313" key="2">
    <source>
        <dbReference type="EMBL" id="KAL0286044.1"/>
    </source>
</evidence>
<reference evidence="2" key="1">
    <citation type="submission" date="2020-06" db="EMBL/GenBank/DDBJ databases">
        <authorList>
            <person name="Li T."/>
            <person name="Hu X."/>
            <person name="Zhang T."/>
            <person name="Song X."/>
            <person name="Zhang H."/>
            <person name="Dai N."/>
            <person name="Sheng W."/>
            <person name="Hou X."/>
            <person name="Wei L."/>
        </authorList>
    </citation>
    <scope>NUCLEOTIDE SEQUENCE</scope>
    <source>
        <strain evidence="2">G01</strain>
        <tissue evidence="2">Leaf</tissue>
    </source>
</reference>
<evidence type="ECO:0000259" key="1">
    <source>
        <dbReference type="Pfam" id="PF07727"/>
    </source>
</evidence>
<reference evidence="2" key="2">
    <citation type="journal article" date="2024" name="Plant">
        <title>Genomic evolution and insights into agronomic trait innovations of Sesamum species.</title>
        <authorList>
            <person name="Miao H."/>
            <person name="Wang L."/>
            <person name="Qu L."/>
            <person name="Liu H."/>
            <person name="Sun Y."/>
            <person name="Le M."/>
            <person name="Wang Q."/>
            <person name="Wei S."/>
            <person name="Zheng Y."/>
            <person name="Lin W."/>
            <person name="Duan Y."/>
            <person name="Cao H."/>
            <person name="Xiong S."/>
            <person name="Wang X."/>
            <person name="Wei L."/>
            <person name="Li C."/>
            <person name="Ma Q."/>
            <person name="Ju M."/>
            <person name="Zhao R."/>
            <person name="Li G."/>
            <person name="Mu C."/>
            <person name="Tian Q."/>
            <person name="Mei H."/>
            <person name="Zhang T."/>
            <person name="Gao T."/>
            <person name="Zhang H."/>
        </authorList>
    </citation>
    <scope>NUCLEOTIDE SEQUENCE</scope>
    <source>
        <strain evidence="2">G01</strain>
    </source>
</reference>
<organism evidence="2">
    <name type="scientific">Sesamum angustifolium</name>
    <dbReference type="NCBI Taxonomy" id="2727405"/>
    <lineage>
        <taxon>Eukaryota</taxon>
        <taxon>Viridiplantae</taxon>
        <taxon>Streptophyta</taxon>
        <taxon>Embryophyta</taxon>
        <taxon>Tracheophyta</taxon>
        <taxon>Spermatophyta</taxon>
        <taxon>Magnoliopsida</taxon>
        <taxon>eudicotyledons</taxon>
        <taxon>Gunneridae</taxon>
        <taxon>Pentapetalae</taxon>
        <taxon>asterids</taxon>
        <taxon>lamiids</taxon>
        <taxon>Lamiales</taxon>
        <taxon>Pedaliaceae</taxon>
        <taxon>Sesamum</taxon>
    </lineage>
</organism>
<comment type="caution">
    <text evidence="2">The sequence shown here is derived from an EMBL/GenBank/DDBJ whole genome shotgun (WGS) entry which is preliminary data.</text>
</comment>
<name>A0AAW2IV22_9LAMI</name>
<dbReference type="PANTHER" id="PTHR11439">
    <property type="entry name" value="GAG-POL-RELATED RETROTRANSPOSON"/>
    <property type="match status" value="1"/>
</dbReference>
<protein>
    <submittedName>
        <fullName evidence="2">Retrovirus-related Pol polyprotein from transposon RE1</fullName>
    </submittedName>
</protein>
<dbReference type="InterPro" id="IPR013103">
    <property type="entry name" value="RVT_2"/>
</dbReference>
<sequence length="369" mass="42097">MGQELAALDANETWDLVPLPLGKKPIGCWWVYKLKMDPDGTMNVNNVFLHGHLEEDVYMTPPEGYSDVVSGLICKLKHSLFGLKQASRQWNLELTSQLQRFGFVQAPSDHCLFLKRTNNTLTALLVYVDDIVLTKDFVQELDAVKAYLDGCSSSRISARLNIFWVWSLLSLLMVSLLLNRNTSLTFSRMLISLMPKLWLVGRLLYLGFTRLDISFAAQQISQFLQHPRESHWQVAMHFLRYLKDQETSQSFSRLSAAKSNIAVWVPRYANYFGFLFSLCDLGISVHQPVLFFCDNKAALHITVNPVFHERTKNLNINCHVVRDQFKRGFITPSHIPGVEQVANLFTKSPPVKDFTRLLLKLGLAPRAPP</sequence>
<dbReference type="CDD" id="cd09272">
    <property type="entry name" value="RNase_HI_RT_Ty1"/>
    <property type="match status" value="1"/>
</dbReference>
<dbReference type="Pfam" id="PF07727">
    <property type="entry name" value="RVT_2"/>
    <property type="match status" value="1"/>
</dbReference>
<dbReference type="AlphaFoldDB" id="A0AAW2IV22"/>
<proteinExistence type="predicted"/>
<dbReference type="EMBL" id="JACGWK010001558">
    <property type="protein sequence ID" value="KAL0286044.1"/>
    <property type="molecule type" value="Genomic_DNA"/>
</dbReference>
<dbReference type="PANTHER" id="PTHR11439:SF470">
    <property type="entry name" value="CYSTEINE-RICH RLK (RECEPTOR-LIKE PROTEIN KINASE) 8"/>
    <property type="match status" value="1"/>
</dbReference>
<accession>A0AAW2IV22</accession>
<feature type="domain" description="Reverse transcriptase Ty1/copia-type" evidence="1">
    <location>
        <begin position="42"/>
        <end position="148"/>
    </location>
</feature>